<dbReference type="FunFam" id="2.60.40.1730:FF:000001">
    <property type="entry name" value="Leucyl-cystinyl aminopeptidase"/>
    <property type="match status" value="1"/>
</dbReference>
<evidence type="ECO:0000256" key="8">
    <source>
        <dbReference type="ARBA" id="ARBA00022692"/>
    </source>
</evidence>
<evidence type="ECO:0000259" key="25">
    <source>
        <dbReference type="Pfam" id="PF11838"/>
    </source>
</evidence>
<evidence type="ECO:0000256" key="23">
    <source>
        <dbReference type="SAM" id="SignalP"/>
    </source>
</evidence>
<dbReference type="Pfam" id="PF11838">
    <property type="entry name" value="ERAP1_C"/>
    <property type="match status" value="1"/>
</dbReference>
<dbReference type="CDD" id="cd09601">
    <property type="entry name" value="M1_APN-Q_like"/>
    <property type="match status" value="1"/>
</dbReference>
<keyword evidence="16" id="KW-0472">Membrane</keyword>
<organism evidence="27 28">
    <name type="scientific">Aquatica leii</name>
    <dbReference type="NCBI Taxonomy" id="1421715"/>
    <lineage>
        <taxon>Eukaryota</taxon>
        <taxon>Metazoa</taxon>
        <taxon>Ecdysozoa</taxon>
        <taxon>Arthropoda</taxon>
        <taxon>Hexapoda</taxon>
        <taxon>Insecta</taxon>
        <taxon>Pterygota</taxon>
        <taxon>Neoptera</taxon>
        <taxon>Endopterygota</taxon>
        <taxon>Coleoptera</taxon>
        <taxon>Polyphaga</taxon>
        <taxon>Elateriformia</taxon>
        <taxon>Elateroidea</taxon>
        <taxon>Lampyridae</taxon>
        <taxon>Luciolinae</taxon>
        <taxon>Aquatica</taxon>
    </lineage>
</organism>
<evidence type="ECO:0000256" key="3">
    <source>
        <dbReference type="ARBA" id="ARBA00010136"/>
    </source>
</evidence>
<dbReference type="InterPro" id="IPR042097">
    <property type="entry name" value="Aminopeptidase_N-like_N_sf"/>
</dbReference>
<evidence type="ECO:0000256" key="11">
    <source>
        <dbReference type="ARBA" id="ARBA00022801"/>
    </source>
</evidence>
<keyword evidence="6" id="KW-0336">GPI-anchor</keyword>
<evidence type="ECO:0000256" key="20">
    <source>
        <dbReference type="PIRSR" id="PIRSR634016-3"/>
    </source>
</evidence>
<accession>A0AAN7PY16</accession>
<dbReference type="PRINTS" id="PR00756">
    <property type="entry name" value="ALADIPTASE"/>
</dbReference>
<keyword evidence="8" id="KW-0812">Transmembrane</keyword>
<keyword evidence="13" id="KW-0735">Signal-anchor</keyword>
<dbReference type="GO" id="GO:0005615">
    <property type="term" value="C:extracellular space"/>
    <property type="evidence" value="ECO:0007669"/>
    <property type="project" value="TreeGrafter"/>
</dbReference>
<proteinExistence type="inferred from homology"/>
<feature type="chain" id="PRO_5042812065" description="Aminopeptidase" evidence="23">
    <location>
        <begin position="17"/>
        <end position="886"/>
    </location>
</feature>
<dbReference type="GO" id="GO:0042277">
    <property type="term" value="F:peptide binding"/>
    <property type="evidence" value="ECO:0007669"/>
    <property type="project" value="TreeGrafter"/>
</dbReference>
<feature type="binding site" evidence="20">
    <location>
        <position position="359"/>
    </location>
    <ligand>
        <name>Zn(2+)</name>
        <dbReference type="ChEBI" id="CHEBI:29105"/>
        <note>catalytic</note>
    </ligand>
</feature>
<evidence type="ECO:0000313" key="28">
    <source>
        <dbReference type="Proteomes" id="UP001353858"/>
    </source>
</evidence>
<dbReference type="GO" id="GO:0006508">
    <property type="term" value="P:proteolysis"/>
    <property type="evidence" value="ECO:0007669"/>
    <property type="project" value="UniProtKB-KW"/>
</dbReference>
<keyword evidence="12 20" id="KW-0862">Zinc</keyword>
<evidence type="ECO:0000256" key="17">
    <source>
        <dbReference type="ARBA" id="ARBA00023180"/>
    </source>
</evidence>
<dbReference type="Pfam" id="PF01433">
    <property type="entry name" value="Peptidase_M1"/>
    <property type="match status" value="1"/>
</dbReference>
<feature type="signal peptide" evidence="23">
    <location>
        <begin position="1"/>
        <end position="16"/>
    </location>
</feature>
<gene>
    <name evidence="27" type="ORF">RN001_004183</name>
</gene>
<keyword evidence="5" id="KW-1003">Cell membrane</keyword>
<feature type="domain" description="Peptidase M1 membrane alanine aminopeptidase" evidence="24">
    <location>
        <begin position="262"/>
        <end position="481"/>
    </location>
</feature>
<evidence type="ECO:0000259" key="24">
    <source>
        <dbReference type="Pfam" id="PF01433"/>
    </source>
</evidence>
<feature type="active site" description="Proton acceptor" evidence="19">
    <location>
        <position position="337"/>
    </location>
</feature>
<comment type="cofactor">
    <cofactor evidence="20 22">
        <name>Zn(2+)</name>
        <dbReference type="ChEBI" id="CHEBI:29105"/>
    </cofactor>
    <text evidence="20 22">Binds 1 zinc ion per subunit.</text>
</comment>
<evidence type="ECO:0000256" key="5">
    <source>
        <dbReference type="ARBA" id="ARBA00022475"/>
    </source>
</evidence>
<dbReference type="PANTHER" id="PTHR11533">
    <property type="entry name" value="PROTEASE M1 ZINC METALLOPROTEASE"/>
    <property type="match status" value="1"/>
</dbReference>
<comment type="subcellular location">
    <subcellularLocation>
        <location evidence="2">Cell membrane</location>
        <topology evidence="2">Lipid-anchor</topology>
        <topology evidence="2">GPI-anchor</topology>
    </subcellularLocation>
    <subcellularLocation>
        <location evidence="1">Membrane</location>
        <topology evidence="1">Single-pass type II membrane protein</topology>
    </subcellularLocation>
</comment>
<dbReference type="GO" id="GO:0098552">
    <property type="term" value="C:side of membrane"/>
    <property type="evidence" value="ECO:0007669"/>
    <property type="project" value="UniProtKB-KW"/>
</dbReference>
<dbReference type="FunFam" id="2.60.40.1910:FF:000008">
    <property type="entry name" value="Aminopeptidase"/>
    <property type="match status" value="1"/>
</dbReference>
<keyword evidence="4 22" id="KW-0031">Aminopeptidase</keyword>
<dbReference type="GO" id="GO:0043171">
    <property type="term" value="P:peptide catabolic process"/>
    <property type="evidence" value="ECO:0007669"/>
    <property type="project" value="TreeGrafter"/>
</dbReference>
<evidence type="ECO:0000256" key="19">
    <source>
        <dbReference type="PIRSR" id="PIRSR634016-1"/>
    </source>
</evidence>
<keyword evidence="28" id="KW-1185">Reference proteome</keyword>
<evidence type="ECO:0000313" key="27">
    <source>
        <dbReference type="EMBL" id="KAK4880864.1"/>
    </source>
</evidence>
<protein>
    <recommendedName>
        <fullName evidence="22">Aminopeptidase</fullName>
        <ecNumber evidence="22">3.4.11.-</ecNumber>
    </recommendedName>
</protein>
<keyword evidence="10 23" id="KW-0732">Signal</keyword>
<evidence type="ECO:0000256" key="2">
    <source>
        <dbReference type="ARBA" id="ARBA00004609"/>
    </source>
</evidence>
<keyword evidence="7 22" id="KW-0645">Protease</keyword>
<name>A0AAN7PY16_9COLE</name>
<dbReference type="EMBL" id="JARPUR010000002">
    <property type="protein sequence ID" value="KAK4880864.1"/>
    <property type="molecule type" value="Genomic_DNA"/>
</dbReference>
<dbReference type="SUPFAM" id="SSF63737">
    <property type="entry name" value="Leukotriene A4 hydrolase N-terminal domain"/>
    <property type="match status" value="1"/>
</dbReference>
<dbReference type="GO" id="GO:0005737">
    <property type="term" value="C:cytoplasm"/>
    <property type="evidence" value="ECO:0007669"/>
    <property type="project" value="TreeGrafter"/>
</dbReference>
<evidence type="ECO:0000256" key="6">
    <source>
        <dbReference type="ARBA" id="ARBA00022622"/>
    </source>
</evidence>
<evidence type="ECO:0000256" key="10">
    <source>
        <dbReference type="ARBA" id="ARBA00022729"/>
    </source>
</evidence>
<dbReference type="SUPFAM" id="SSF55486">
    <property type="entry name" value="Metalloproteases ('zincins'), catalytic domain"/>
    <property type="match status" value="1"/>
</dbReference>
<evidence type="ECO:0000256" key="4">
    <source>
        <dbReference type="ARBA" id="ARBA00022438"/>
    </source>
</evidence>
<feature type="domain" description="ERAP1-like C-terminal" evidence="25">
    <location>
        <begin position="555"/>
        <end position="864"/>
    </location>
</feature>
<dbReference type="Pfam" id="PF17900">
    <property type="entry name" value="Peptidase_M1_N"/>
    <property type="match status" value="1"/>
</dbReference>
<dbReference type="InterPro" id="IPR034016">
    <property type="entry name" value="M1_APN-typ"/>
</dbReference>
<dbReference type="GO" id="GO:0070006">
    <property type="term" value="F:metalloaminopeptidase activity"/>
    <property type="evidence" value="ECO:0007669"/>
    <property type="project" value="TreeGrafter"/>
</dbReference>
<feature type="site" description="Transition state stabilizer" evidence="21">
    <location>
        <position position="412"/>
    </location>
</feature>
<dbReference type="InterPro" id="IPR045357">
    <property type="entry name" value="Aminopeptidase_N-like_N"/>
</dbReference>
<keyword evidence="9 20" id="KW-0479">Metal-binding</keyword>
<dbReference type="GO" id="GO:0005886">
    <property type="term" value="C:plasma membrane"/>
    <property type="evidence" value="ECO:0007669"/>
    <property type="project" value="UniProtKB-SubCell"/>
</dbReference>
<evidence type="ECO:0000256" key="1">
    <source>
        <dbReference type="ARBA" id="ARBA00004606"/>
    </source>
</evidence>
<evidence type="ECO:0000256" key="22">
    <source>
        <dbReference type="RuleBase" id="RU364040"/>
    </source>
</evidence>
<dbReference type="Gene3D" id="1.10.390.10">
    <property type="entry name" value="Neutral Protease Domain 2"/>
    <property type="match status" value="1"/>
</dbReference>
<dbReference type="InterPro" id="IPR014782">
    <property type="entry name" value="Peptidase_M1_dom"/>
</dbReference>
<feature type="domain" description="Aminopeptidase N-like N-terminal" evidence="26">
    <location>
        <begin position="42"/>
        <end position="229"/>
    </location>
</feature>
<evidence type="ECO:0000256" key="14">
    <source>
        <dbReference type="ARBA" id="ARBA00022989"/>
    </source>
</evidence>
<keyword evidence="11 22" id="KW-0378">Hydrolase</keyword>
<dbReference type="EC" id="3.4.11.-" evidence="22"/>
<dbReference type="GO" id="GO:0008270">
    <property type="term" value="F:zinc ion binding"/>
    <property type="evidence" value="ECO:0007669"/>
    <property type="project" value="UniProtKB-UniRule"/>
</dbReference>
<keyword evidence="15 22" id="KW-0482">Metalloprotease</keyword>
<evidence type="ECO:0000256" key="7">
    <source>
        <dbReference type="ARBA" id="ARBA00022670"/>
    </source>
</evidence>
<evidence type="ECO:0000256" key="18">
    <source>
        <dbReference type="ARBA" id="ARBA00023288"/>
    </source>
</evidence>
<dbReference type="PANTHER" id="PTHR11533:SF290">
    <property type="entry name" value="AMINOPEPTIDASE"/>
    <property type="match status" value="1"/>
</dbReference>
<keyword evidence="17" id="KW-0325">Glycoprotein</keyword>
<keyword evidence="14" id="KW-1133">Transmembrane helix</keyword>
<evidence type="ECO:0000256" key="9">
    <source>
        <dbReference type="ARBA" id="ARBA00022723"/>
    </source>
</evidence>
<feature type="binding site" evidence="20">
    <location>
        <position position="336"/>
    </location>
    <ligand>
        <name>Zn(2+)</name>
        <dbReference type="ChEBI" id="CHEBI:29105"/>
        <note>catalytic</note>
    </ligand>
</feature>
<comment type="caution">
    <text evidence="27">The sequence shown here is derived from an EMBL/GenBank/DDBJ whole genome shotgun (WGS) entry which is preliminary data.</text>
</comment>
<dbReference type="InterPro" id="IPR001930">
    <property type="entry name" value="Peptidase_M1"/>
</dbReference>
<dbReference type="Gene3D" id="2.60.40.1910">
    <property type="match status" value="1"/>
</dbReference>
<dbReference type="Proteomes" id="UP001353858">
    <property type="component" value="Unassembled WGS sequence"/>
</dbReference>
<dbReference type="Gene3D" id="1.25.50.20">
    <property type="match status" value="1"/>
</dbReference>
<dbReference type="FunFam" id="1.10.390.10:FF:000013">
    <property type="entry name" value="Aminopeptidase N"/>
    <property type="match status" value="1"/>
</dbReference>
<dbReference type="InterPro" id="IPR027268">
    <property type="entry name" value="Peptidase_M4/M1_CTD_sf"/>
</dbReference>
<evidence type="ECO:0000256" key="21">
    <source>
        <dbReference type="PIRSR" id="PIRSR634016-4"/>
    </source>
</evidence>
<dbReference type="InterPro" id="IPR024571">
    <property type="entry name" value="ERAP1-like_C_dom"/>
</dbReference>
<dbReference type="Gene3D" id="2.60.40.1730">
    <property type="entry name" value="tricorn interacting facor f3 domain"/>
    <property type="match status" value="1"/>
</dbReference>
<dbReference type="InterPro" id="IPR050344">
    <property type="entry name" value="Peptidase_M1_aminopeptidases"/>
</dbReference>
<keyword evidence="18" id="KW-0449">Lipoprotein</keyword>
<evidence type="ECO:0000256" key="15">
    <source>
        <dbReference type="ARBA" id="ARBA00023049"/>
    </source>
</evidence>
<dbReference type="AlphaFoldDB" id="A0AAN7PY16"/>
<evidence type="ECO:0000259" key="26">
    <source>
        <dbReference type="Pfam" id="PF17900"/>
    </source>
</evidence>
<evidence type="ECO:0000256" key="12">
    <source>
        <dbReference type="ARBA" id="ARBA00022833"/>
    </source>
</evidence>
<evidence type="ECO:0000256" key="16">
    <source>
        <dbReference type="ARBA" id="ARBA00023136"/>
    </source>
</evidence>
<comment type="similarity">
    <text evidence="3 22">Belongs to the peptidase M1 family.</text>
</comment>
<feature type="binding site" evidence="20">
    <location>
        <position position="340"/>
    </location>
    <ligand>
        <name>Zn(2+)</name>
        <dbReference type="ChEBI" id="CHEBI:29105"/>
        <note>catalytic</note>
    </ligand>
</feature>
<sequence length="886" mass="102163">MMKILIILCFSAITLAKLIPYGEETEITSLRLMERLPNNIIPDWYNITLEPNFTLSIFTGSVSVKVKILNETKEIVLHAYKLEDIAKEDINITCNSVNKTIAEVSTNNKTQFLTIKLNEVITANETCVLDFRHFQGNLSDQFRVGLYLGKYNEEGSEKLLATTQFQKIHARKVFPCFDEPHLKARFLVNLIRNKNHTSISNEELENSVPLDSERVLDVYRETKRMSTYLLAFIVTEYASTEVKQGQRVFGDRPAIKNGEANFALEMGIEILSALEEYTEHRYAFNKIDQIGIPDKYFQAGAMENWGLVTYRKSLIIYPYDYQVTKGLQKTVAIISHEYSHQWFGNLVTCSWWRHTWLNEGFASYFEYFLSAMVGWDIADIFVTDSVHSALSQDSRNTTMAMNDEDATNIIVYQKASSIIRMMNHIVTEDVFRKSLVLYLNANQYKSTSPVELYQAFDTIIKQQNKTTLLGKHTILEIMKSWDSQAGYPILNVEKTNNKITVQQNRFFTDGSKDDTKWIIPLTYVLENSTHNFSTTTANEWMANTTVVLDHQSDGWVIFNKQQMGLYRVKYNEENWNLLVNQLNQKDHTQIHVLNRAQLIDDAFTFAQINQMNYSQVLELSKYLVKEEDYIPITTFLKHIAVIDSKLAQENGRKNYKIFMNSLFSGSVSNTVTMKEQPEDTLKTKYLRIDLINWLCKLGNQECTNYALGVFQNNSTISPDLQTPIYCGAMRIGNQKDWDSLFEKFKNETNDLSRSRIIDALGCSENSETLSKYITTILDKNSTINVLPAFRSIVNAGDFGVEFLFNYTYTNFTDIKALPDVSTIIINIASKLNTRNHENLLRDLSENYIELKPVFENALKMVRTNIAWNDKYGADLKDWFSQYKSGI</sequence>
<reference evidence="28" key="1">
    <citation type="submission" date="2023-01" db="EMBL/GenBank/DDBJ databases">
        <title>Key to firefly adult light organ development and bioluminescence: homeobox transcription factors regulate luciferase expression and transportation to peroxisome.</title>
        <authorList>
            <person name="Fu X."/>
        </authorList>
    </citation>
    <scope>NUCLEOTIDE SEQUENCE [LARGE SCALE GENOMIC DNA]</scope>
</reference>
<evidence type="ECO:0000256" key="13">
    <source>
        <dbReference type="ARBA" id="ARBA00022968"/>
    </source>
</evidence>